<dbReference type="GO" id="GO:0006635">
    <property type="term" value="P:fatty acid beta-oxidation"/>
    <property type="evidence" value="ECO:0007669"/>
    <property type="project" value="TreeGrafter"/>
</dbReference>
<dbReference type="PANTHER" id="PTHR11941">
    <property type="entry name" value="ENOYL-COA HYDRATASE-RELATED"/>
    <property type="match status" value="1"/>
</dbReference>
<dbReference type="KEGG" id="geh:HYN69_17110"/>
<gene>
    <name evidence="3" type="ORF">HYN69_17110</name>
</gene>
<dbReference type="Proteomes" id="UP000244496">
    <property type="component" value="Chromosome"/>
</dbReference>
<dbReference type="RefSeq" id="WP_108436804.1">
    <property type="nucleotide sequence ID" value="NZ_CP028918.1"/>
</dbReference>
<dbReference type="AlphaFoldDB" id="A0A2S0UQD0"/>
<accession>A0A2S0UQD0</accession>
<dbReference type="OrthoDB" id="7848551at2"/>
<sequence length="200" mass="19942">MITAHDAGGLHVITLNRPEKANALTEAMLSALADAVGKAAQAKHPAIALTGAGRVFSAGADLDGMAAGLGTSPEWARATQALAAYPGLTVAALNGTLAGGAFGLALACDLRVAVPAAQFFYPVMKRGYLPQKADPARLAALIGPSRAKMILLAGARITADQALGWGLVDVVAEDALAAAHALCADAIAAGSHGAAIKALF</sequence>
<name>A0A2S0UQD0_9RHOB</name>
<dbReference type="InterPro" id="IPR018376">
    <property type="entry name" value="Enoyl-CoA_hyd/isom_CS"/>
</dbReference>
<organism evidence="3 4">
    <name type="scientific">Paragemmobacter aquarius</name>
    <dbReference type="NCBI Taxonomy" id="2169400"/>
    <lineage>
        <taxon>Bacteria</taxon>
        <taxon>Pseudomonadati</taxon>
        <taxon>Pseudomonadota</taxon>
        <taxon>Alphaproteobacteria</taxon>
        <taxon>Rhodobacterales</taxon>
        <taxon>Paracoccaceae</taxon>
        <taxon>Paragemmobacter</taxon>
    </lineage>
</organism>
<dbReference type="Pfam" id="PF00378">
    <property type="entry name" value="ECH_1"/>
    <property type="match status" value="1"/>
</dbReference>
<dbReference type="SUPFAM" id="SSF52096">
    <property type="entry name" value="ClpP/crotonase"/>
    <property type="match status" value="1"/>
</dbReference>
<comment type="similarity">
    <text evidence="1 2">Belongs to the enoyl-CoA hydratase/isomerase family.</text>
</comment>
<dbReference type="CDD" id="cd06558">
    <property type="entry name" value="crotonase-like"/>
    <property type="match status" value="1"/>
</dbReference>
<evidence type="ECO:0000313" key="3">
    <source>
        <dbReference type="EMBL" id="AWB49992.1"/>
    </source>
</evidence>
<dbReference type="GO" id="GO:0003824">
    <property type="term" value="F:catalytic activity"/>
    <property type="evidence" value="ECO:0007669"/>
    <property type="project" value="InterPro"/>
</dbReference>
<dbReference type="Gene3D" id="3.90.226.10">
    <property type="entry name" value="2-enoyl-CoA Hydratase, Chain A, domain 1"/>
    <property type="match status" value="1"/>
</dbReference>
<protein>
    <submittedName>
        <fullName evidence="3">Enoyl-CoA hydratase</fullName>
    </submittedName>
</protein>
<evidence type="ECO:0000256" key="2">
    <source>
        <dbReference type="RuleBase" id="RU003707"/>
    </source>
</evidence>
<evidence type="ECO:0000256" key="1">
    <source>
        <dbReference type="ARBA" id="ARBA00005254"/>
    </source>
</evidence>
<keyword evidence="4" id="KW-1185">Reference proteome</keyword>
<reference evidence="3 4" key="1">
    <citation type="submission" date="2018-04" db="EMBL/GenBank/DDBJ databases">
        <title>Genome sequencing of Gemmobacter.</title>
        <authorList>
            <person name="Yi H."/>
            <person name="Baek M.-G."/>
        </authorList>
    </citation>
    <scope>NUCLEOTIDE SEQUENCE [LARGE SCALE GENOMIC DNA]</scope>
    <source>
        <strain evidence="3 4">HYN0069</strain>
    </source>
</reference>
<proteinExistence type="inferred from homology"/>
<dbReference type="PROSITE" id="PS00166">
    <property type="entry name" value="ENOYL_COA_HYDRATASE"/>
    <property type="match status" value="1"/>
</dbReference>
<dbReference type="PANTHER" id="PTHR11941:SF54">
    <property type="entry name" value="ENOYL-COA HYDRATASE, MITOCHONDRIAL"/>
    <property type="match status" value="1"/>
</dbReference>
<dbReference type="EMBL" id="CP028918">
    <property type="protein sequence ID" value="AWB49992.1"/>
    <property type="molecule type" value="Genomic_DNA"/>
</dbReference>
<dbReference type="InterPro" id="IPR001753">
    <property type="entry name" value="Enoyl-CoA_hydra/iso"/>
</dbReference>
<dbReference type="InterPro" id="IPR029045">
    <property type="entry name" value="ClpP/crotonase-like_dom_sf"/>
</dbReference>
<evidence type="ECO:0000313" key="4">
    <source>
        <dbReference type="Proteomes" id="UP000244496"/>
    </source>
</evidence>